<evidence type="ECO:0000313" key="6">
    <source>
        <dbReference type="Proteomes" id="UP001165586"/>
    </source>
</evidence>
<dbReference type="Proteomes" id="UP001165586">
    <property type="component" value="Unassembled WGS sequence"/>
</dbReference>
<dbReference type="EMBL" id="JANLCJ010000854">
    <property type="protein sequence ID" value="MCS5737592.1"/>
    <property type="molecule type" value="Genomic_DNA"/>
</dbReference>
<evidence type="ECO:0000256" key="3">
    <source>
        <dbReference type="PROSITE-ProRule" id="PRU00492"/>
    </source>
</evidence>
<accession>A0ABT2HCK0</accession>
<feature type="non-terminal residue" evidence="5">
    <location>
        <position position="73"/>
    </location>
</feature>
<feature type="domain" description="ATP-cone" evidence="4">
    <location>
        <begin position="2"/>
        <end position="73"/>
    </location>
</feature>
<evidence type="ECO:0000256" key="1">
    <source>
        <dbReference type="ARBA" id="ARBA00022741"/>
    </source>
</evidence>
<evidence type="ECO:0000313" key="5">
    <source>
        <dbReference type="EMBL" id="MCS5737592.1"/>
    </source>
</evidence>
<sequence length="73" mass="8246">MVRVIKRDGKCVDFDPARIINAVLKAQQAVDKSSYNSAFKIASTILEKYKDAETVEIRDIQRDVESMLLANDT</sequence>
<proteinExistence type="predicted"/>
<protein>
    <submittedName>
        <fullName evidence="5">ATP cone domain-containing protein</fullName>
    </submittedName>
</protein>
<keyword evidence="1 3" id="KW-0547">Nucleotide-binding</keyword>
<evidence type="ECO:0000256" key="2">
    <source>
        <dbReference type="ARBA" id="ARBA00022840"/>
    </source>
</evidence>
<dbReference type="PROSITE" id="PS51161">
    <property type="entry name" value="ATP_CONE"/>
    <property type="match status" value="1"/>
</dbReference>
<dbReference type="RefSeq" id="WP_259544029.1">
    <property type="nucleotide sequence ID" value="NZ_JANLCJ010000854.1"/>
</dbReference>
<keyword evidence="2 3" id="KW-0067">ATP-binding</keyword>
<dbReference type="InterPro" id="IPR005144">
    <property type="entry name" value="ATP-cone_dom"/>
</dbReference>
<gene>
    <name evidence="5" type="ORF">N1032_28060</name>
</gene>
<dbReference type="Pfam" id="PF03477">
    <property type="entry name" value="ATP-cone"/>
    <property type="match status" value="1"/>
</dbReference>
<reference evidence="5" key="1">
    <citation type="submission" date="2022-08" db="EMBL/GenBank/DDBJ databases">
        <authorList>
            <person name="Deng Y."/>
            <person name="Han X.-F."/>
            <person name="Zhang Y.-Q."/>
        </authorList>
    </citation>
    <scope>NUCLEOTIDE SEQUENCE</scope>
    <source>
        <strain evidence="5">CPCC 203386</strain>
    </source>
</reference>
<name>A0ABT2HCK0_9MICO</name>
<keyword evidence="6" id="KW-1185">Reference proteome</keyword>
<organism evidence="5 6">
    <name type="scientific">Herbiconiux daphne</name>
    <dbReference type="NCBI Taxonomy" id="2970914"/>
    <lineage>
        <taxon>Bacteria</taxon>
        <taxon>Bacillati</taxon>
        <taxon>Actinomycetota</taxon>
        <taxon>Actinomycetes</taxon>
        <taxon>Micrococcales</taxon>
        <taxon>Microbacteriaceae</taxon>
        <taxon>Herbiconiux</taxon>
    </lineage>
</organism>
<evidence type="ECO:0000259" key="4">
    <source>
        <dbReference type="PROSITE" id="PS51161"/>
    </source>
</evidence>
<comment type="caution">
    <text evidence="5">The sequence shown here is derived from an EMBL/GenBank/DDBJ whole genome shotgun (WGS) entry which is preliminary data.</text>
</comment>